<dbReference type="InterPro" id="IPR046335">
    <property type="entry name" value="LacI/GalR-like_sensor"/>
</dbReference>
<dbReference type="Gene3D" id="3.40.50.2300">
    <property type="match status" value="2"/>
</dbReference>
<evidence type="ECO:0000313" key="6">
    <source>
        <dbReference type="Proteomes" id="UP000559182"/>
    </source>
</evidence>
<dbReference type="GO" id="GO:0003700">
    <property type="term" value="F:DNA-binding transcription factor activity"/>
    <property type="evidence" value="ECO:0007669"/>
    <property type="project" value="TreeGrafter"/>
</dbReference>
<dbReference type="SUPFAM" id="SSF47413">
    <property type="entry name" value="lambda repressor-like DNA-binding domains"/>
    <property type="match status" value="1"/>
</dbReference>
<evidence type="ECO:0000256" key="2">
    <source>
        <dbReference type="ARBA" id="ARBA00023125"/>
    </source>
</evidence>
<keyword evidence="3" id="KW-0804">Transcription</keyword>
<organism evidence="5 6">
    <name type="scientific">Flexivirga oryzae</name>
    <dbReference type="NCBI Taxonomy" id="1794944"/>
    <lineage>
        <taxon>Bacteria</taxon>
        <taxon>Bacillati</taxon>
        <taxon>Actinomycetota</taxon>
        <taxon>Actinomycetes</taxon>
        <taxon>Micrococcales</taxon>
        <taxon>Dermacoccaceae</taxon>
        <taxon>Flexivirga</taxon>
    </lineage>
</organism>
<dbReference type="Proteomes" id="UP000559182">
    <property type="component" value="Unassembled WGS sequence"/>
</dbReference>
<dbReference type="SMART" id="SM00354">
    <property type="entry name" value="HTH_LACI"/>
    <property type="match status" value="1"/>
</dbReference>
<dbReference type="PROSITE" id="PS50932">
    <property type="entry name" value="HTH_LACI_2"/>
    <property type="match status" value="1"/>
</dbReference>
<dbReference type="CDD" id="cd06279">
    <property type="entry name" value="PBP1_LacI-like"/>
    <property type="match status" value="1"/>
</dbReference>
<accession>A0A839NJR8</accession>
<dbReference type="PANTHER" id="PTHR30146">
    <property type="entry name" value="LACI-RELATED TRANSCRIPTIONAL REPRESSOR"/>
    <property type="match status" value="1"/>
</dbReference>
<dbReference type="InterPro" id="IPR010982">
    <property type="entry name" value="Lambda_DNA-bd_dom_sf"/>
</dbReference>
<keyword evidence="6" id="KW-1185">Reference proteome</keyword>
<keyword evidence="1" id="KW-0805">Transcription regulation</keyword>
<evidence type="ECO:0000256" key="3">
    <source>
        <dbReference type="ARBA" id="ARBA00023163"/>
    </source>
</evidence>
<dbReference type="InterPro" id="IPR028082">
    <property type="entry name" value="Peripla_BP_I"/>
</dbReference>
<sequence>MSVGGQAGGASRVTLRDVAELAGVAISTASLVFSGNKPVAADTAARVRAAAVQLGYGGPDPMASSLRQGRSGVIAAVVERRILHAFRDPYVVSVLDGLSQVVGEMGCGLLLLPDSAEGSGDSGPQVSRVAADAAVFMLCGDENNELAAQFAARGTPIVGTGAPRGEGIVQVTADERAASREVAQLLHGLGHRRVGHVMMPLKWGNGTGPRTIAQVRQSHFPDTRDRAFGVRDVFASAALIEAQEPDFDAGYAAAGLLLDAPSRPTAIVAQSDLLAAGVVQAAVDRGLRVPDDLSVTGWDGVALPWFSRTLTTVDQHPLDKGRTVGETVRALLAGDPVSDVVVPVTLRVGDTTGPAPAA</sequence>
<evidence type="ECO:0000313" key="5">
    <source>
        <dbReference type="EMBL" id="MBB2894592.1"/>
    </source>
</evidence>
<dbReference type="RefSeq" id="WP_221185844.1">
    <property type="nucleotide sequence ID" value="NZ_JACHVQ010000006.1"/>
</dbReference>
<name>A0A839NJR8_9MICO</name>
<dbReference type="Pfam" id="PF00356">
    <property type="entry name" value="LacI"/>
    <property type="match status" value="1"/>
</dbReference>
<dbReference type="InterPro" id="IPR000843">
    <property type="entry name" value="HTH_LacI"/>
</dbReference>
<proteinExistence type="predicted"/>
<keyword evidence="2 5" id="KW-0238">DNA-binding</keyword>
<feature type="domain" description="HTH lacI-type" evidence="4">
    <location>
        <begin position="13"/>
        <end position="68"/>
    </location>
</feature>
<dbReference type="Pfam" id="PF13377">
    <property type="entry name" value="Peripla_BP_3"/>
    <property type="match status" value="1"/>
</dbReference>
<comment type="caution">
    <text evidence="5">The sequence shown here is derived from an EMBL/GenBank/DDBJ whole genome shotgun (WGS) entry which is preliminary data.</text>
</comment>
<evidence type="ECO:0000259" key="4">
    <source>
        <dbReference type="PROSITE" id="PS50932"/>
    </source>
</evidence>
<dbReference type="Gene3D" id="1.10.260.40">
    <property type="entry name" value="lambda repressor-like DNA-binding domains"/>
    <property type="match status" value="1"/>
</dbReference>
<dbReference type="SUPFAM" id="SSF53822">
    <property type="entry name" value="Periplasmic binding protein-like I"/>
    <property type="match status" value="1"/>
</dbReference>
<evidence type="ECO:0000256" key="1">
    <source>
        <dbReference type="ARBA" id="ARBA00023015"/>
    </source>
</evidence>
<reference evidence="5 6" key="1">
    <citation type="submission" date="2020-08" db="EMBL/GenBank/DDBJ databases">
        <title>Sequencing the genomes of 1000 actinobacteria strains.</title>
        <authorList>
            <person name="Klenk H.-P."/>
        </authorList>
    </citation>
    <scope>NUCLEOTIDE SEQUENCE [LARGE SCALE GENOMIC DNA]</scope>
    <source>
        <strain evidence="5 6">DSM 105369</strain>
    </source>
</reference>
<dbReference type="GO" id="GO:0000976">
    <property type="term" value="F:transcription cis-regulatory region binding"/>
    <property type="evidence" value="ECO:0007669"/>
    <property type="project" value="TreeGrafter"/>
</dbReference>
<gene>
    <name evidence="5" type="ORF">FHU39_004638</name>
</gene>
<dbReference type="AlphaFoldDB" id="A0A839NJR8"/>
<protein>
    <submittedName>
        <fullName evidence="5">DNA-binding LacI/PurR family transcriptional regulator</fullName>
    </submittedName>
</protein>
<dbReference type="EMBL" id="JACHVQ010000006">
    <property type="protein sequence ID" value="MBB2894592.1"/>
    <property type="molecule type" value="Genomic_DNA"/>
</dbReference>
<dbReference type="PANTHER" id="PTHR30146:SF138">
    <property type="entry name" value="TRANSCRIPTIONAL REGULATORY PROTEIN"/>
    <property type="match status" value="1"/>
</dbReference>